<dbReference type="PANTHER" id="PTHR33154:SF18">
    <property type="entry name" value="ARSENICAL RESISTANCE OPERON REPRESSOR"/>
    <property type="match status" value="1"/>
</dbReference>
<dbReference type="AlphaFoldDB" id="A0A318KLB7"/>
<sequence>MNINYLAYDPFLDSIEYLHMLQEQQDYQKVAQSIKNKYGVHDEAVDMVFNQLHKLSAQIQLELNVDEHLLQTYFDSDMPLASMMVLNADQIEAENADAYRAQMDANLKLFSQEKADRLELLEMAAQSNAVRWQWLKVYHDPLPYYHELKGLLNETAALIIKHMADIEPLLELYQAHINPQRFYQIGIKYEENSTLNIRPSVFSCNRITIFNDSERNVYDVRDGIAMIWIKLNQQCFNKEEVLLAAKAMADPSKLEILSVLKQGRSYGQKLACRLNLTTATVSYHMSALINANLITMEKEGTRIYYSINEESVRAYLNGIEELLLK</sequence>
<evidence type="ECO:0000313" key="6">
    <source>
        <dbReference type="Proteomes" id="UP000247612"/>
    </source>
</evidence>
<evidence type="ECO:0000256" key="2">
    <source>
        <dbReference type="ARBA" id="ARBA00023125"/>
    </source>
</evidence>
<gene>
    <name evidence="5" type="ORF">DES51_108188</name>
</gene>
<dbReference type="EMBL" id="QJKH01000008">
    <property type="protein sequence ID" value="PXX78260.1"/>
    <property type="molecule type" value="Genomic_DNA"/>
</dbReference>
<reference evidence="5 6" key="1">
    <citation type="submission" date="2018-05" db="EMBL/GenBank/DDBJ databases">
        <title>Genomic Encyclopedia of Type Strains, Phase IV (KMG-IV): sequencing the most valuable type-strain genomes for metagenomic binning, comparative biology and taxonomic classification.</title>
        <authorList>
            <person name="Goeker M."/>
        </authorList>
    </citation>
    <scope>NUCLEOTIDE SEQUENCE [LARGE SCALE GENOMIC DNA]</scope>
    <source>
        <strain evidence="5 6">JC118</strain>
    </source>
</reference>
<proteinExistence type="predicted"/>
<keyword evidence="2 5" id="KW-0238">DNA-binding</keyword>
<dbReference type="GO" id="GO:0003700">
    <property type="term" value="F:DNA-binding transcription factor activity"/>
    <property type="evidence" value="ECO:0007669"/>
    <property type="project" value="InterPro"/>
</dbReference>
<keyword evidence="6" id="KW-1185">Reference proteome</keyword>
<dbReference type="InterPro" id="IPR051081">
    <property type="entry name" value="HTH_MetalResp_TranReg"/>
</dbReference>
<evidence type="ECO:0000313" key="5">
    <source>
        <dbReference type="EMBL" id="PXX78260.1"/>
    </source>
</evidence>
<keyword evidence="1" id="KW-0805">Transcription regulation</keyword>
<protein>
    <submittedName>
        <fullName evidence="5">DNA-binding transcriptional ArsR family regulator</fullName>
    </submittedName>
</protein>
<dbReference type="InterPro" id="IPR001845">
    <property type="entry name" value="HTH_ArsR_DNA-bd_dom"/>
</dbReference>
<dbReference type="SMART" id="SM00418">
    <property type="entry name" value="HTH_ARSR"/>
    <property type="match status" value="1"/>
</dbReference>
<dbReference type="RefSeq" id="WP_022936714.1">
    <property type="nucleotide sequence ID" value="NZ_CABKRQ010000001.1"/>
</dbReference>
<comment type="caution">
    <text evidence="5">The sequence shown here is derived from an EMBL/GenBank/DDBJ whole genome shotgun (WGS) entry which is preliminary data.</text>
</comment>
<accession>A0A318KLB7</accession>
<dbReference type="InterPro" id="IPR036390">
    <property type="entry name" value="WH_DNA-bd_sf"/>
</dbReference>
<dbReference type="SUPFAM" id="SSF46785">
    <property type="entry name" value="Winged helix' DNA-binding domain"/>
    <property type="match status" value="1"/>
</dbReference>
<evidence type="ECO:0000259" key="4">
    <source>
        <dbReference type="PROSITE" id="PS50987"/>
    </source>
</evidence>
<dbReference type="PROSITE" id="PS50987">
    <property type="entry name" value="HTH_ARSR_2"/>
    <property type="match status" value="1"/>
</dbReference>
<feature type="domain" description="HTH arsR-type" evidence="4">
    <location>
        <begin position="233"/>
        <end position="325"/>
    </location>
</feature>
<dbReference type="InterPro" id="IPR036388">
    <property type="entry name" value="WH-like_DNA-bd_sf"/>
</dbReference>
<organism evidence="5 6">
    <name type="scientific">Dielma fastidiosa</name>
    <dbReference type="NCBI Taxonomy" id="1034346"/>
    <lineage>
        <taxon>Bacteria</taxon>
        <taxon>Bacillati</taxon>
        <taxon>Bacillota</taxon>
        <taxon>Erysipelotrichia</taxon>
        <taxon>Erysipelotrichales</taxon>
        <taxon>Erysipelotrichaceae</taxon>
        <taxon>Dielma</taxon>
    </lineage>
</organism>
<evidence type="ECO:0000256" key="1">
    <source>
        <dbReference type="ARBA" id="ARBA00023015"/>
    </source>
</evidence>
<dbReference type="GO" id="GO:0003677">
    <property type="term" value="F:DNA binding"/>
    <property type="evidence" value="ECO:0007669"/>
    <property type="project" value="UniProtKB-KW"/>
</dbReference>
<keyword evidence="3" id="KW-0804">Transcription</keyword>
<dbReference type="PRINTS" id="PR00778">
    <property type="entry name" value="HTHARSR"/>
</dbReference>
<dbReference type="OrthoDB" id="1644524at2"/>
<name>A0A318KLB7_9FIRM</name>
<dbReference type="STRING" id="1034346.GCA_000313565_00410"/>
<dbReference type="CDD" id="cd00090">
    <property type="entry name" value="HTH_ARSR"/>
    <property type="match status" value="1"/>
</dbReference>
<dbReference type="InterPro" id="IPR011991">
    <property type="entry name" value="ArsR-like_HTH"/>
</dbReference>
<dbReference type="Proteomes" id="UP000247612">
    <property type="component" value="Unassembled WGS sequence"/>
</dbReference>
<evidence type="ECO:0000256" key="3">
    <source>
        <dbReference type="ARBA" id="ARBA00023163"/>
    </source>
</evidence>
<dbReference type="NCBIfam" id="NF033788">
    <property type="entry name" value="HTH_metalloreg"/>
    <property type="match status" value="1"/>
</dbReference>
<dbReference type="PANTHER" id="PTHR33154">
    <property type="entry name" value="TRANSCRIPTIONAL REGULATOR, ARSR FAMILY"/>
    <property type="match status" value="1"/>
</dbReference>
<dbReference type="Gene3D" id="1.10.10.10">
    <property type="entry name" value="Winged helix-like DNA-binding domain superfamily/Winged helix DNA-binding domain"/>
    <property type="match status" value="1"/>
</dbReference>
<dbReference type="Pfam" id="PF01022">
    <property type="entry name" value="HTH_5"/>
    <property type="match status" value="1"/>
</dbReference>